<feature type="region of interest" description="Disordered" evidence="1">
    <location>
        <begin position="857"/>
        <end position="1003"/>
    </location>
</feature>
<comment type="caution">
    <text evidence="2">The sequence shown here is derived from an EMBL/GenBank/DDBJ whole genome shotgun (WGS) entry which is preliminary data.</text>
</comment>
<feature type="compositionally biased region" description="Basic and acidic residues" evidence="1">
    <location>
        <begin position="891"/>
        <end position="916"/>
    </location>
</feature>
<feature type="compositionally biased region" description="Basic and acidic residues" evidence="1">
    <location>
        <begin position="745"/>
        <end position="760"/>
    </location>
</feature>
<gene>
    <name evidence="2" type="ORF">PCOR1329_LOCUS48960</name>
</gene>
<dbReference type="EMBL" id="CAUYUJ010015923">
    <property type="protein sequence ID" value="CAK0859657.1"/>
    <property type="molecule type" value="Genomic_DNA"/>
</dbReference>
<protein>
    <submittedName>
        <fullName evidence="2">Uncharacterized protein</fullName>
    </submittedName>
</protein>
<reference evidence="2" key="1">
    <citation type="submission" date="2023-10" db="EMBL/GenBank/DDBJ databases">
        <authorList>
            <person name="Chen Y."/>
            <person name="Shah S."/>
            <person name="Dougan E. K."/>
            <person name="Thang M."/>
            <person name="Chan C."/>
        </authorList>
    </citation>
    <scope>NUCLEOTIDE SEQUENCE [LARGE SCALE GENOMIC DNA]</scope>
</reference>
<feature type="compositionally biased region" description="Low complexity" evidence="1">
    <location>
        <begin position="102"/>
        <end position="124"/>
    </location>
</feature>
<feature type="compositionally biased region" description="Low complexity" evidence="1">
    <location>
        <begin position="565"/>
        <end position="579"/>
    </location>
</feature>
<feature type="region of interest" description="Disordered" evidence="1">
    <location>
        <begin position="732"/>
        <end position="830"/>
    </location>
</feature>
<evidence type="ECO:0000256" key="1">
    <source>
        <dbReference type="SAM" id="MobiDB-lite"/>
    </source>
</evidence>
<organism evidence="2 3">
    <name type="scientific">Prorocentrum cordatum</name>
    <dbReference type="NCBI Taxonomy" id="2364126"/>
    <lineage>
        <taxon>Eukaryota</taxon>
        <taxon>Sar</taxon>
        <taxon>Alveolata</taxon>
        <taxon>Dinophyceae</taxon>
        <taxon>Prorocentrales</taxon>
        <taxon>Prorocentraceae</taxon>
        <taxon>Prorocentrum</taxon>
    </lineage>
</organism>
<feature type="compositionally biased region" description="Low complexity" evidence="1">
    <location>
        <begin position="808"/>
        <end position="819"/>
    </location>
</feature>
<proteinExistence type="predicted"/>
<dbReference type="Gene3D" id="3.40.220.10">
    <property type="entry name" value="Leucine Aminopeptidase, subunit E, domain 1"/>
    <property type="match status" value="1"/>
</dbReference>
<dbReference type="InterPro" id="IPR043472">
    <property type="entry name" value="Macro_dom-like"/>
</dbReference>
<evidence type="ECO:0000313" key="3">
    <source>
        <dbReference type="Proteomes" id="UP001189429"/>
    </source>
</evidence>
<keyword evidence="3" id="KW-1185">Reference proteome</keyword>
<dbReference type="Proteomes" id="UP001189429">
    <property type="component" value="Unassembled WGS sequence"/>
</dbReference>
<feature type="region of interest" description="Disordered" evidence="1">
    <location>
        <begin position="632"/>
        <end position="662"/>
    </location>
</feature>
<evidence type="ECO:0000313" key="2">
    <source>
        <dbReference type="EMBL" id="CAK0859657.1"/>
    </source>
</evidence>
<feature type="region of interest" description="Disordered" evidence="1">
    <location>
        <begin position="102"/>
        <end position="157"/>
    </location>
</feature>
<feature type="compositionally biased region" description="Basic and acidic residues" evidence="1">
    <location>
        <begin position="990"/>
        <end position="999"/>
    </location>
</feature>
<feature type="region of interest" description="Disordered" evidence="1">
    <location>
        <begin position="557"/>
        <end position="609"/>
    </location>
</feature>
<feature type="compositionally biased region" description="Basic and acidic residues" evidence="1">
    <location>
        <begin position="129"/>
        <end position="140"/>
    </location>
</feature>
<accession>A0ABN9UN81</accession>
<sequence length="1031" mass="108624">MAARSLLGPTSSPRPKEPLVCRLQRVAAMHQIVPGAPAPRARPGGADAAVAPLPSLLQGGTGGAARPCWGGASKASLGGCVNPASTWRMGGPTGAIFWGQQRQRPAAGQGAPIPAVPQAPEAPAVSARLADETRAEEARPKSRAARAPSKGQGGGAPLVPAAARQALELQARLAELAAYRVSWNSALWLKAHREASQAGQVEAMGALLRLVRRSSEQAVRRGHYMAEGWGSEKLGVELRSWMSTSAEVSWIGRENVGVHQGALDGAHRRGQIAPPILMCDDLPLDVAMTVGRMVEPERPIFLVLELAEFDSAGGIALERLAGSSMQGLSLRSDFDRFAHAAATKMAGSEASIRSHMCAESDPYVFLCRDVTVFRGPRAQGFPLLEEPMNVHVIVVAMSRLRPSVQMTEEIPGHGRAEWYKDEADHTALLERLNLLGLVALQDADDSADALAPVLVLGSPGCAGPCLHPQGAVASSLKHWRRRFSPFFHSVMLCTGGRGGVGSEMRLAMHLDDVVNSQVHKIAENELLAQCAMPWHWDTVIIRLSACSQTLERVANKVAKRARSQPEPSAPAVRAAPASPDKQAKSDSTPQLSLDRDGNPTRRRSFRGSVVDSLAHSMRREIASEKGRRISDLIEVTDLPPDSGASGEDDSEAPVVQLSVGPPPQTLADGMFAKRPSTVGVPGALAAISAGAAAGPRVSVIAMPGRAAAGSQASVSRKSSFLRPADVSLSLRRASQASTGSAVGRQRRDVRMAPIAERRDTGLVLTSVPATPEGGSEDKGEDEDGSGAEPSHAQSDGGEAQAAEAQPCRRASTSGGRRASLGGGLVPQRRSSLVDSAAFAELRQAKDDKSLLQHIRRKSVEYKSGGGELPLTGPAPEQQRRPSASGAASAESQRRKSWSDQGERTASELKIREEARQRLMTRRASEADDAAEPAPAQPRRMSGGLVSFYGAASVAPGAGAGPPPPTGSPREAPRRCRPALGRKPTAAIAKGAKDRDEKAKPPAARKSLAAAKVAEELHVLALRFEELAQGSL</sequence>
<name>A0ABN9UN81_9DINO</name>